<reference evidence="7 8" key="1">
    <citation type="journal article" date="2012" name="J. Bacteriol.">
        <title>Draft Genome Sequences for Two Metal-Reducing Pelosinus fermentans Strains Isolated from a Cr(VI)-Contaminated Site and for Type Strain R7.</title>
        <authorList>
            <person name="Brown S.D."/>
            <person name="Podar M."/>
            <person name="Klingeman D.M."/>
            <person name="Johnson C.M."/>
            <person name="Yang Z.K."/>
            <person name="Utturkar S.M."/>
            <person name="Land M.L."/>
            <person name="Mosher J.J."/>
            <person name="Hurt R.A.Jr."/>
            <person name="Phelps T.J."/>
            <person name="Palumbo A.V."/>
            <person name="Arkin A.P."/>
            <person name="Hazen T.C."/>
            <person name="Elias D.A."/>
        </authorList>
    </citation>
    <scope>NUCLEOTIDE SEQUENCE [LARGE SCALE GENOMIC DNA]</scope>
    <source>
        <strain evidence="7 8">B4</strain>
    </source>
</reference>
<keyword evidence="8" id="KW-1185">Reference proteome</keyword>
<dbReference type="Pfam" id="PF03706">
    <property type="entry name" value="LPG_synthase_TM"/>
    <property type="match status" value="1"/>
</dbReference>
<gene>
    <name evidence="6" type="primary">mprF</name>
    <name evidence="7" type="ORF">FB4_0019</name>
</gene>
<dbReference type="OrthoDB" id="9810654at2"/>
<keyword evidence="5 6" id="KW-0472">Membrane</keyword>
<proteinExistence type="inferred from homology"/>
<keyword evidence="2" id="KW-1003">Cell membrane</keyword>
<comment type="similarity">
    <text evidence="6">Belongs to the LPG synthase family.</text>
</comment>
<keyword evidence="6" id="KW-0443">Lipid metabolism</keyword>
<comment type="caution">
    <text evidence="7">The sequence shown here is derived from an EMBL/GenBank/DDBJ whole genome shotgun (WGS) entry which is preliminary data.</text>
</comment>
<comment type="catalytic activity">
    <reaction evidence="6">
        <text>L-lysyl-tRNA(Lys) + a 1,2-diacyl-sn-glycero-3-phospho-(1'-sn-glycerol) = a 1,2-diacyl-sn-glycero-3-phospho-1'-(3'-O-L-lysyl)-sn-glycerol + tRNA(Lys)</text>
        <dbReference type="Rhea" id="RHEA:10668"/>
        <dbReference type="Rhea" id="RHEA-COMP:9696"/>
        <dbReference type="Rhea" id="RHEA-COMP:9697"/>
        <dbReference type="ChEBI" id="CHEBI:64716"/>
        <dbReference type="ChEBI" id="CHEBI:75792"/>
        <dbReference type="ChEBI" id="CHEBI:78442"/>
        <dbReference type="ChEBI" id="CHEBI:78529"/>
        <dbReference type="EC" id="2.3.2.3"/>
    </reaction>
</comment>
<keyword evidence="6" id="KW-0808">Transferase</keyword>
<dbReference type="PANTHER" id="PTHR37693:SF1">
    <property type="entry name" value="INTEGRAL MEMBRANE PROTEIN"/>
    <property type="match status" value="1"/>
</dbReference>
<dbReference type="GO" id="GO:0005886">
    <property type="term" value="C:plasma membrane"/>
    <property type="evidence" value="ECO:0007669"/>
    <property type="project" value="UniProtKB-SubCell"/>
</dbReference>
<evidence type="ECO:0000256" key="4">
    <source>
        <dbReference type="ARBA" id="ARBA00022989"/>
    </source>
</evidence>
<dbReference type="EMBL" id="AKVJ01000011">
    <property type="protein sequence ID" value="EIW19768.1"/>
    <property type="molecule type" value="Genomic_DNA"/>
</dbReference>
<evidence type="ECO:0000313" key="8">
    <source>
        <dbReference type="Proteomes" id="UP000004324"/>
    </source>
</evidence>
<dbReference type="PATRIC" id="fig|1149862.3.peg.919"/>
<dbReference type="AlphaFoldDB" id="I8RIN1"/>
<feature type="transmembrane region" description="Helical" evidence="6">
    <location>
        <begin position="218"/>
        <end position="240"/>
    </location>
</feature>
<sequence>MNYYKRLVLLVLFIIGVSGMVIYLTGDINMIVHLNAFRPWSIILAFLFLSFGMYFDSTRLVTLAKMAGKEISLFQSLQVILSNYFLAMLTPGATGGPVAQVLFLRKLGVPTGQATVLVFVRTILSILFLIICLPVVFYLDVILIPWLQPKFVSILVVALMGIMIGSAWGMRTKMMARTVLWIVKRTSNPLRRRIWRLYCDILDSLGLLLSSSRGMARVFIDTGLSLLSLYAIVPALFLGLGITVDWPIIMGRMIILNLLLYFAPTPGGTGIAEGGFVYLFGNFVPAGTVGLLAVVWRILAEYLPFAAGMYFTLKILKGKLLMAKRTIR</sequence>
<dbReference type="GO" id="GO:0006629">
    <property type="term" value="P:lipid metabolic process"/>
    <property type="evidence" value="ECO:0007669"/>
    <property type="project" value="UniProtKB-KW"/>
</dbReference>
<keyword evidence="4 6" id="KW-1133">Transmembrane helix</keyword>
<feature type="transmembrane region" description="Helical" evidence="6">
    <location>
        <begin position="84"/>
        <end position="104"/>
    </location>
</feature>
<protein>
    <recommendedName>
        <fullName evidence="6">Phosphatidylglycerol lysyltransferase</fullName>
        <ecNumber evidence="6">2.3.2.3</ecNumber>
    </recommendedName>
    <alternativeName>
        <fullName evidence="6">Lysylphosphatidylglycerol synthase</fullName>
    </alternativeName>
</protein>
<feature type="transmembrane region" description="Helical" evidence="6">
    <location>
        <begin position="151"/>
        <end position="170"/>
    </location>
</feature>
<feature type="transmembrane region" description="Helical" evidence="6">
    <location>
        <begin position="6"/>
        <end position="25"/>
    </location>
</feature>
<comment type="subcellular location">
    <subcellularLocation>
        <location evidence="1 6">Cell membrane</location>
        <topology evidence="1 6">Multi-pass membrane protein</topology>
    </subcellularLocation>
</comment>
<comment type="function">
    <text evidence="6">Catalyzes the transfer of a lysyl group from L-lysyl-tRNA(Lys) to membrane-bound phosphatidylglycerol (PG), which produces lysylphosphatidylglycerol (LPG), a major component of the bacterial membrane with a positive net charge. LPG synthesis contributes to bacterial virulence as it is involved in the resistance mechanism against cationic antimicrobial peptides (CAMP) produces by the host's immune system (defensins, cathelicidins) and by the competing microorganisms.</text>
</comment>
<organism evidence="7 8">
    <name type="scientific">Pelosinus fermentans B4</name>
    <dbReference type="NCBI Taxonomy" id="1149862"/>
    <lineage>
        <taxon>Bacteria</taxon>
        <taxon>Bacillati</taxon>
        <taxon>Bacillota</taxon>
        <taxon>Negativicutes</taxon>
        <taxon>Selenomonadales</taxon>
        <taxon>Sporomusaceae</taxon>
        <taxon>Pelosinus</taxon>
    </lineage>
</organism>
<dbReference type="EC" id="2.3.2.3" evidence="6"/>
<evidence type="ECO:0000313" key="7">
    <source>
        <dbReference type="EMBL" id="EIW19768.1"/>
    </source>
</evidence>
<dbReference type="PANTHER" id="PTHR37693">
    <property type="entry name" value="PHOSPHATIDYLGLYCEROL LYSYLTRANSFERASE"/>
    <property type="match status" value="1"/>
</dbReference>
<keyword evidence="6" id="KW-0046">Antibiotic resistance</keyword>
<evidence type="ECO:0000256" key="5">
    <source>
        <dbReference type="ARBA" id="ARBA00023136"/>
    </source>
</evidence>
<dbReference type="GO" id="GO:0046677">
    <property type="term" value="P:response to antibiotic"/>
    <property type="evidence" value="ECO:0007669"/>
    <property type="project" value="UniProtKB-KW"/>
</dbReference>
<feature type="transmembrane region" description="Helical" evidence="6">
    <location>
        <begin position="116"/>
        <end position="139"/>
    </location>
</feature>
<feature type="transmembrane region" description="Helical" evidence="6">
    <location>
        <begin position="302"/>
        <end position="322"/>
    </location>
</feature>
<name>I8RIN1_9FIRM</name>
<feature type="transmembrane region" description="Helical" evidence="6">
    <location>
        <begin position="37"/>
        <end position="55"/>
    </location>
</feature>
<dbReference type="GO" id="GO:0050071">
    <property type="term" value="F:phosphatidylglycerol lysyltransferase activity"/>
    <property type="evidence" value="ECO:0007669"/>
    <property type="project" value="UniProtKB-EC"/>
</dbReference>
<evidence type="ECO:0000256" key="6">
    <source>
        <dbReference type="RuleBase" id="RU363042"/>
    </source>
</evidence>
<evidence type="ECO:0000256" key="2">
    <source>
        <dbReference type="ARBA" id="ARBA00022475"/>
    </source>
</evidence>
<keyword evidence="3 6" id="KW-0812">Transmembrane</keyword>
<evidence type="ECO:0000256" key="3">
    <source>
        <dbReference type="ARBA" id="ARBA00022692"/>
    </source>
</evidence>
<dbReference type="InterPro" id="IPR022791">
    <property type="entry name" value="L-PG_synthase/AglD"/>
</dbReference>
<dbReference type="RefSeq" id="WP_007931743.1">
    <property type="nucleotide sequence ID" value="NZ_AKVJ01000011.1"/>
</dbReference>
<evidence type="ECO:0000256" key="1">
    <source>
        <dbReference type="ARBA" id="ARBA00004651"/>
    </source>
</evidence>
<accession>I8RIN1</accession>
<dbReference type="NCBIfam" id="TIGR00374">
    <property type="entry name" value="flippase-like domain"/>
    <property type="match status" value="1"/>
</dbReference>
<dbReference type="Proteomes" id="UP000004324">
    <property type="component" value="Unassembled WGS sequence"/>
</dbReference>